<reference evidence="2" key="1">
    <citation type="submission" date="2022-10" db="EMBL/GenBank/DDBJ databases">
        <authorList>
            <person name="Hyden B.L."/>
            <person name="Feng K."/>
            <person name="Yates T."/>
            <person name="Jawdy S."/>
            <person name="Smart L.B."/>
            <person name="Muchero W."/>
        </authorList>
    </citation>
    <scope>NUCLEOTIDE SEQUENCE</scope>
    <source>
        <tissue evidence="2">Shoot tip</tissue>
    </source>
</reference>
<evidence type="ECO:0000313" key="3">
    <source>
        <dbReference type="Proteomes" id="UP001141253"/>
    </source>
</evidence>
<dbReference type="Proteomes" id="UP001141253">
    <property type="component" value="Chromosome 3"/>
</dbReference>
<dbReference type="EMBL" id="JAPFFI010000007">
    <property type="protein sequence ID" value="KAJ6388425.1"/>
    <property type="molecule type" value="Genomic_DNA"/>
</dbReference>
<keyword evidence="1" id="KW-0812">Transmembrane</keyword>
<evidence type="ECO:0000313" key="2">
    <source>
        <dbReference type="EMBL" id="KAJ6388425.1"/>
    </source>
</evidence>
<feature type="transmembrane region" description="Helical" evidence="1">
    <location>
        <begin position="39"/>
        <end position="63"/>
    </location>
</feature>
<keyword evidence="1" id="KW-0472">Membrane</keyword>
<gene>
    <name evidence="2" type="ORF">OIU77_026903</name>
</gene>
<sequence>MSVQMLMSLGHLFHHLVLLVNHLLHLILSQTTWTVSRLFSSFFLLYLSIFLYVVWRVIFYMLLRCGVAVEHCFSMNLEVLS</sequence>
<protein>
    <submittedName>
        <fullName evidence="2">Uncharacterized protein</fullName>
    </submittedName>
</protein>
<comment type="caution">
    <text evidence="2">The sequence shown here is derived from an EMBL/GenBank/DDBJ whole genome shotgun (WGS) entry which is preliminary data.</text>
</comment>
<keyword evidence="1" id="KW-1133">Transmembrane helix</keyword>
<keyword evidence="3" id="KW-1185">Reference proteome</keyword>
<name>A0ABQ9BQ72_9ROSI</name>
<evidence type="ECO:0000256" key="1">
    <source>
        <dbReference type="SAM" id="Phobius"/>
    </source>
</evidence>
<organism evidence="2 3">
    <name type="scientific">Salix suchowensis</name>
    <dbReference type="NCBI Taxonomy" id="1278906"/>
    <lineage>
        <taxon>Eukaryota</taxon>
        <taxon>Viridiplantae</taxon>
        <taxon>Streptophyta</taxon>
        <taxon>Embryophyta</taxon>
        <taxon>Tracheophyta</taxon>
        <taxon>Spermatophyta</taxon>
        <taxon>Magnoliopsida</taxon>
        <taxon>eudicotyledons</taxon>
        <taxon>Gunneridae</taxon>
        <taxon>Pentapetalae</taxon>
        <taxon>rosids</taxon>
        <taxon>fabids</taxon>
        <taxon>Malpighiales</taxon>
        <taxon>Salicaceae</taxon>
        <taxon>Saliceae</taxon>
        <taxon>Salix</taxon>
    </lineage>
</organism>
<reference evidence="2" key="2">
    <citation type="journal article" date="2023" name="Int. J. Mol. Sci.">
        <title>De Novo Assembly and Annotation of 11 Diverse Shrub Willow (Salix) Genomes Reveals Novel Gene Organization in Sex-Linked Regions.</title>
        <authorList>
            <person name="Hyden B."/>
            <person name="Feng K."/>
            <person name="Yates T.B."/>
            <person name="Jawdy S."/>
            <person name="Cereghino C."/>
            <person name="Smart L.B."/>
            <person name="Muchero W."/>
        </authorList>
    </citation>
    <scope>NUCLEOTIDE SEQUENCE</scope>
    <source>
        <tissue evidence="2">Shoot tip</tissue>
    </source>
</reference>
<proteinExistence type="predicted"/>
<accession>A0ABQ9BQ72</accession>